<feature type="compositionally biased region" description="Basic residues" evidence="1">
    <location>
        <begin position="33"/>
        <end position="44"/>
    </location>
</feature>
<name>A0A0L0FGF7_9EUKA</name>
<keyword evidence="2" id="KW-0472">Membrane</keyword>
<keyword evidence="2" id="KW-0812">Transmembrane</keyword>
<evidence type="ECO:0000313" key="3">
    <source>
        <dbReference type="EMBL" id="KNC75108.1"/>
    </source>
</evidence>
<keyword evidence="4" id="KW-1185">Reference proteome</keyword>
<evidence type="ECO:0000313" key="4">
    <source>
        <dbReference type="Proteomes" id="UP000054560"/>
    </source>
</evidence>
<feature type="compositionally biased region" description="Basic residues" evidence="1">
    <location>
        <begin position="1"/>
        <end position="10"/>
    </location>
</feature>
<organism evidence="3 4">
    <name type="scientific">Sphaeroforma arctica JP610</name>
    <dbReference type="NCBI Taxonomy" id="667725"/>
    <lineage>
        <taxon>Eukaryota</taxon>
        <taxon>Ichthyosporea</taxon>
        <taxon>Ichthyophonida</taxon>
        <taxon>Sphaeroforma</taxon>
    </lineage>
</organism>
<dbReference type="Proteomes" id="UP000054560">
    <property type="component" value="Unassembled WGS sequence"/>
</dbReference>
<proteinExistence type="predicted"/>
<keyword evidence="2" id="KW-1133">Transmembrane helix</keyword>
<dbReference type="RefSeq" id="XP_014149010.1">
    <property type="nucleotide sequence ID" value="XM_014293535.1"/>
</dbReference>
<feature type="non-terminal residue" evidence="3">
    <location>
        <position position="1"/>
    </location>
</feature>
<sequence length="149" mass="17114">DKQRNKRKSTIAKDVSKQTGDICRKPTMSAEKSKHKSQASKTRKKKDEEDEDVVMELLLFGAAAAGAACVMCILTWLYWFLHNDPRGRLVMDDILMKLGYDTYGGWESAFNDQRSKPEMFCRAIRLIVYHILMFTSSNIPTNKPMKMNT</sequence>
<protein>
    <submittedName>
        <fullName evidence="3">Uncharacterized protein</fullName>
    </submittedName>
</protein>
<feature type="region of interest" description="Disordered" evidence="1">
    <location>
        <begin position="1"/>
        <end position="50"/>
    </location>
</feature>
<gene>
    <name evidence="3" type="ORF">SARC_12356</name>
</gene>
<dbReference type="EMBL" id="KQ243840">
    <property type="protein sequence ID" value="KNC75108.1"/>
    <property type="molecule type" value="Genomic_DNA"/>
</dbReference>
<accession>A0A0L0FGF7</accession>
<feature type="transmembrane region" description="Helical" evidence="2">
    <location>
        <begin position="53"/>
        <end position="81"/>
    </location>
</feature>
<evidence type="ECO:0000256" key="1">
    <source>
        <dbReference type="SAM" id="MobiDB-lite"/>
    </source>
</evidence>
<reference evidence="3 4" key="1">
    <citation type="submission" date="2011-02" db="EMBL/GenBank/DDBJ databases">
        <title>The Genome Sequence of Sphaeroforma arctica JP610.</title>
        <authorList>
            <consortium name="The Broad Institute Genome Sequencing Platform"/>
            <person name="Russ C."/>
            <person name="Cuomo C."/>
            <person name="Young S.K."/>
            <person name="Zeng Q."/>
            <person name="Gargeya S."/>
            <person name="Alvarado L."/>
            <person name="Berlin A."/>
            <person name="Chapman S.B."/>
            <person name="Chen Z."/>
            <person name="Freedman E."/>
            <person name="Gellesch M."/>
            <person name="Goldberg J."/>
            <person name="Griggs A."/>
            <person name="Gujja S."/>
            <person name="Heilman E."/>
            <person name="Heiman D."/>
            <person name="Howarth C."/>
            <person name="Mehta T."/>
            <person name="Neiman D."/>
            <person name="Pearson M."/>
            <person name="Roberts A."/>
            <person name="Saif S."/>
            <person name="Shea T."/>
            <person name="Shenoy N."/>
            <person name="Sisk P."/>
            <person name="Stolte C."/>
            <person name="Sykes S."/>
            <person name="White J."/>
            <person name="Yandava C."/>
            <person name="Burger G."/>
            <person name="Gray M.W."/>
            <person name="Holland P.W.H."/>
            <person name="King N."/>
            <person name="Lang F.B.F."/>
            <person name="Roger A.J."/>
            <person name="Ruiz-Trillo I."/>
            <person name="Haas B."/>
            <person name="Nusbaum C."/>
            <person name="Birren B."/>
        </authorList>
    </citation>
    <scope>NUCLEOTIDE SEQUENCE [LARGE SCALE GENOMIC DNA]</scope>
    <source>
        <strain evidence="3 4">JP610</strain>
    </source>
</reference>
<dbReference type="AlphaFoldDB" id="A0A0L0FGF7"/>
<evidence type="ECO:0000256" key="2">
    <source>
        <dbReference type="SAM" id="Phobius"/>
    </source>
</evidence>
<dbReference type="GeneID" id="25912860"/>